<proteinExistence type="predicted"/>
<keyword evidence="2" id="KW-1185">Reference proteome</keyword>
<dbReference type="HOGENOM" id="CLU_069130_0_0_7"/>
<evidence type="ECO:0000313" key="2">
    <source>
        <dbReference type="Proteomes" id="UP000008561"/>
    </source>
</evidence>
<dbReference type="EMBL" id="CP000859">
    <property type="protein sequence ID" value="ABW68781.1"/>
    <property type="molecule type" value="Genomic_DNA"/>
</dbReference>
<dbReference type="KEGG" id="dol:Dole_2978"/>
<evidence type="ECO:0000313" key="1">
    <source>
        <dbReference type="EMBL" id="ABW68781.1"/>
    </source>
</evidence>
<reference evidence="1 2" key="1">
    <citation type="submission" date="2007-10" db="EMBL/GenBank/DDBJ databases">
        <title>Complete sequence of Desulfococcus oleovorans Hxd3.</title>
        <authorList>
            <consortium name="US DOE Joint Genome Institute"/>
            <person name="Copeland A."/>
            <person name="Lucas S."/>
            <person name="Lapidus A."/>
            <person name="Barry K."/>
            <person name="Glavina del Rio T."/>
            <person name="Dalin E."/>
            <person name="Tice H."/>
            <person name="Pitluck S."/>
            <person name="Kiss H."/>
            <person name="Brettin T."/>
            <person name="Bruce D."/>
            <person name="Detter J.C."/>
            <person name="Han C."/>
            <person name="Schmutz J."/>
            <person name="Larimer F."/>
            <person name="Land M."/>
            <person name="Hauser L."/>
            <person name="Kyrpides N."/>
            <person name="Kim E."/>
            <person name="Wawrik B."/>
            <person name="Richardson P."/>
        </authorList>
    </citation>
    <scope>NUCLEOTIDE SEQUENCE [LARGE SCALE GENOMIC DNA]</scope>
    <source>
        <strain evidence="2">DSM 6200 / JCM 39069 / Hxd3</strain>
    </source>
</reference>
<protein>
    <recommendedName>
        <fullName evidence="3">DUF1848 domain-containing protein</fullName>
    </recommendedName>
</protein>
<organism evidence="1 2">
    <name type="scientific">Desulfosudis oleivorans (strain DSM 6200 / JCM 39069 / Hxd3)</name>
    <name type="common">Desulfococcus oleovorans</name>
    <dbReference type="NCBI Taxonomy" id="96561"/>
    <lineage>
        <taxon>Bacteria</taxon>
        <taxon>Pseudomonadati</taxon>
        <taxon>Thermodesulfobacteriota</taxon>
        <taxon>Desulfobacteria</taxon>
        <taxon>Desulfobacterales</taxon>
        <taxon>Desulfosudaceae</taxon>
        <taxon>Desulfosudis</taxon>
    </lineage>
</organism>
<dbReference type="Proteomes" id="UP000008561">
    <property type="component" value="Chromosome"/>
</dbReference>
<sequence>MQEAEKGKREIPNLLYDNRMETDVKTVLSASRRTDIPAFYMEWFMAGIDRGLFEVTNPYNGVVRQVECTPESVHTIVFWSKNFGPFLDGRFGETLAGEGYHLFFNFTVNTEDRLLEPNLPPLDQRLCQLDALARRFGPERVQWRFDPICFYSAGNGGFKNNLADFPKIAKAATEAGIGRCVTSFLDLYAKVKKRAARAGVTFMEPGMEKQVEIVTRMADLLKGCGIALHTCCEKELMAGLAGNVPVTASACINGRLFMENDGGVVPVQKDRGQRAGAGCGCTESIDIGSYAQHPCYHSCLFCYANPAAVTSRHSGLRAGIQKK</sequence>
<dbReference type="AlphaFoldDB" id="A8ZZ08"/>
<dbReference type="Pfam" id="PF08902">
    <property type="entry name" value="DUF1848"/>
    <property type="match status" value="1"/>
</dbReference>
<evidence type="ECO:0008006" key="3">
    <source>
        <dbReference type="Google" id="ProtNLM"/>
    </source>
</evidence>
<name>A8ZZ08_DESOH</name>
<accession>A8ZZ08</accession>
<dbReference type="eggNOG" id="COG1533">
    <property type="taxonomic scope" value="Bacteria"/>
</dbReference>
<gene>
    <name evidence="1" type="ordered locus">Dole_2978</name>
</gene>
<dbReference type="InterPro" id="IPR014998">
    <property type="entry name" value="DUF1848"/>
</dbReference>